<dbReference type="PANTHER" id="PTHR22870">
    <property type="entry name" value="REGULATOR OF CHROMOSOME CONDENSATION"/>
    <property type="match status" value="1"/>
</dbReference>
<dbReference type="SUPFAM" id="SSF50985">
    <property type="entry name" value="RCC1/BLIP-II"/>
    <property type="match status" value="2"/>
</dbReference>
<dbReference type="InterPro" id="IPR051210">
    <property type="entry name" value="Ub_ligase/GEF_domain"/>
</dbReference>
<dbReference type="InterPro" id="IPR000408">
    <property type="entry name" value="Reg_chr_condens"/>
</dbReference>
<feature type="coiled-coil region" evidence="2">
    <location>
        <begin position="842"/>
        <end position="916"/>
    </location>
</feature>
<dbReference type="Pfam" id="PF25390">
    <property type="entry name" value="WD40_RLD"/>
    <property type="match status" value="1"/>
</dbReference>
<evidence type="ECO:0000256" key="2">
    <source>
        <dbReference type="SAM" id="Coils"/>
    </source>
</evidence>
<keyword evidence="2" id="KW-0175">Coiled coil</keyword>
<dbReference type="PRINTS" id="PR00633">
    <property type="entry name" value="RCCNDNSATION"/>
</dbReference>
<evidence type="ECO:0000259" key="3">
    <source>
        <dbReference type="Pfam" id="PF25390"/>
    </source>
</evidence>
<organism evidence="4">
    <name type="scientific">freshwater metagenome</name>
    <dbReference type="NCBI Taxonomy" id="449393"/>
    <lineage>
        <taxon>unclassified sequences</taxon>
        <taxon>metagenomes</taxon>
        <taxon>ecological metagenomes</taxon>
    </lineage>
</organism>
<sequence>MRKTLATRFVLSTLLISSLLTIPATPATAANDDIKVAVMGAIGTRTERATMPYDLPDSGALTGKTVTAISIGMYSTCVVASGAPYCWGSSGYVLGNGTSSGAKIPTAVDTSGVLSGKTVTSVSVGSNFACALAGGAPYCWGNNDQGQLGNSTSTTSAVPVAVIMSGVLTGKTITSISAGMYHACVVASGAVYCWGYNNSGQLGNGSTTSAIVPVAVDTSGVLAGKTVSAVSAGAYATCAVASGAAFCWGAGGNGELGNSASLNSSSPVAVTTIGALAGKTVTSIDAGQSHICAIASGAAFCWGYAGNGRLGNTSVSSYYGSVNAPLAVDVSGVLAGKTVTSISSGEANSCAIASGAAYCWGYGEAGQLGNNSSASSTLPVAVDTTLLKSGSTYDISSGSYFSCAIASGAAYCWGTNESGRLGNNSTTDSKTPVAVTATAAFAGKSVTSISAGANHTCVIASGAAYCWGSGDYGKLGDGSGQTFTTPVAVSTTGVLAGKTVTAISAGYNHTCAIASGAAYCWGYNEQGQLGNSSTVSSITPVAVTANGVLAGKTVTAITTGARHACVIASGAAYCWGNNEQGQLGVDVAKDFFGAYVQTVFTSPAAVDTTGVLKGKSVTSFALQQSSASSTAVIADKKIYSWGNGVRLPVIDAIWATGELAGKEIVSASGNNGAGCALTTSALICFGSASVSTDGSYRTASIVTSTVIGEKPISAVFSYNGNTCVIAVSSLYCWGYNSNGQLGNHSVTNSSVPVVVDTSDTLKDREIVSVAIGSNVIYVLHRAMSAEAKAAAEKTAAEEVAKAKAAADKALADAAAAAKAKTDAETKAAADAAKAAKAQTDAAAKAQAEIDAAIKAKADAEAKAKAAAEAAVKAKSDAAAKAQSDSESALTKALASLNDANSTIANLKQTNTTLNNMILTLTATSMTQQMQIDALNAQIASLLKPKPTIIVCVKGTTVKKVSAINPVCPTGYKKQ</sequence>
<proteinExistence type="predicted"/>
<protein>
    <submittedName>
        <fullName evidence="4">Unannotated protein</fullName>
    </submittedName>
</protein>
<name>A0A6J6TW21_9ZZZZ</name>
<dbReference type="PROSITE" id="PS50012">
    <property type="entry name" value="RCC1_3"/>
    <property type="match status" value="9"/>
</dbReference>
<evidence type="ECO:0000313" key="4">
    <source>
        <dbReference type="EMBL" id="CAB4750607.1"/>
    </source>
</evidence>
<dbReference type="EMBL" id="CAEZZF010000035">
    <property type="protein sequence ID" value="CAB4750607.1"/>
    <property type="molecule type" value="Genomic_DNA"/>
</dbReference>
<dbReference type="PANTHER" id="PTHR22870:SF408">
    <property type="entry name" value="OS09G0560450 PROTEIN"/>
    <property type="match status" value="1"/>
</dbReference>
<dbReference type="Gene3D" id="2.130.10.30">
    <property type="entry name" value="Regulator of chromosome condensation 1/beta-lactamase-inhibitor protein II"/>
    <property type="match status" value="4"/>
</dbReference>
<evidence type="ECO:0000256" key="1">
    <source>
        <dbReference type="ARBA" id="ARBA00022737"/>
    </source>
</evidence>
<keyword evidence="1" id="KW-0677">Repeat</keyword>
<dbReference type="InterPro" id="IPR009091">
    <property type="entry name" value="RCC1/BLIP-II"/>
</dbReference>
<accession>A0A6J6TW21</accession>
<dbReference type="InterPro" id="IPR058923">
    <property type="entry name" value="RCC1-like_dom"/>
</dbReference>
<gene>
    <name evidence="4" type="ORF">UFOPK2837_00575</name>
</gene>
<feature type="domain" description="RCC1-like" evidence="3">
    <location>
        <begin position="334"/>
        <end position="644"/>
    </location>
</feature>
<reference evidence="4" key="1">
    <citation type="submission" date="2020-05" db="EMBL/GenBank/DDBJ databases">
        <authorList>
            <person name="Chiriac C."/>
            <person name="Salcher M."/>
            <person name="Ghai R."/>
            <person name="Kavagutti S V."/>
        </authorList>
    </citation>
    <scope>NUCLEOTIDE SEQUENCE</scope>
</reference>
<dbReference type="AlphaFoldDB" id="A0A6J6TW21"/>
<dbReference type="Pfam" id="PF00415">
    <property type="entry name" value="RCC1"/>
    <property type="match status" value="4"/>
</dbReference>